<name>A0A1G7H9V4_9ACTN</name>
<sequence length="177" mass="19372">MGMPLSLSTERLALRLLGPDDLDAVHALFSRPGRALGEGPVADPAVTRAWLERRVVRHREHGLGWYGLRLRDGTFVGTCGVFTGDRCRDDPEIGYELGDVHQGRGFAREAARRVTAAAHAAGHRRLWATIRPSNGASIRLARSVGYRWVRQEVDARGALDFYVSLAGPGRSLAEPHG</sequence>
<proteinExistence type="predicted"/>
<gene>
    <name evidence="2" type="ORF">SAMN05660662_0468</name>
</gene>
<evidence type="ECO:0000313" key="3">
    <source>
        <dbReference type="Proteomes" id="UP000199406"/>
    </source>
</evidence>
<dbReference type="Pfam" id="PF13302">
    <property type="entry name" value="Acetyltransf_3"/>
    <property type="match status" value="1"/>
</dbReference>
<dbReference type="InterPro" id="IPR016181">
    <property type="entry name" value="Acyl_CoA_acyltransferase"/>
</dbReference>
<organism evidence="2 3">
    <name type="scientific">Blastococcus aurantiacus</name>
    <dbReference type="NCBI Taxonomy" id="1550231"/>
    <lineage>
        <taxon>Bacteria</taxon>
        <taxon>Bacillati</taxon>
        <taxon>Actinomycetota</taxon>
        <taxon>Actinomycetes</taxon>
        <taxon>Geodermatophilales</taxon>
        <taxon>Geodermatophilaceae</taxon>
        <taxon>Blastococcus</taxon>
    </lineage>
</organism>
<dbReference type="Proteomes" id="UP000199406">
    <property type="component" value="Unassembled WGS sequence"/>
</dbReference>
<dbReference type="STRING" id="1550231.SAMN05660662_0468"/>
<dbReference type="GO" id="GO:0016747">
    <property type="term" value="F:acyltransferase activity, transferring groups other than amino-acyl groups"/>
    <property type="evidence" value="ECO:0007669"/>
    <property type="project" value="InterPro"/>
</dbReference>
<protein>
    <submittedName>
        <fullName evidence="2">Protein N-acetyltransferase, RimJ/RimL family</fullName>
    </submittedName>
</protein>
<dbReference type="OrthoDB" id="4142102at2"/>
<reference evidence="3" key="1">
    <citation type="submission" date="2016-10" db="EMBL/GenBank/DDBJ databases">
        <authorList>
            <person name="Varghese N."/>
            <person name="Submissions S."/>
        </authorList>
    </citation>
    <scope>NUCLEOTIDE SEQUENCE [LARGE SCALE GENOMIC DNA]</scope>
    <source>
        <strain evidence="3">DSM 44268</strain>
    </source>
</reference>
<evidence type="ECO:0000259" key="1">
    <source>
        <dbReference type="PROSITE" id="PS51186"/>
    </source>
</evidence>
<dbReference type="EMBL" id="FNBT01000001">
    <property type="protein sequence ID" value="SDE97237.1"/>
    <property type="molecule type" value="Genomic_DNA"/>
</dbReference>
<dbReference type="InterPro" id="IPR051531">
    <property type="entry name" value="N-acetyltransferase"/>
</dbReference>
<dbReference type="SUPFAM" id="SSF55729">
    <property type="entry name" value="Acyl-CoA N-acyltransferases (Nat)"/>
    <property type="match status" value="1"/>
</dbReference>
<dbReference type="PANTHER" id="PTHR43792">
    <property type="entry name" value="GNAT FAMILY, PUTATIVE (AFU_ORTHOLOGUE AFUA_3G00765)-RELATED-RELATED"/>
    <property type="match status" value="1"/>
</dbReference>
<feature type="domain" description="N-acetyltransferase" evidence="1">
    <location>
        <begin position="12"/>
        <end position="168"/>
    </location>
</feature>
<accession>A0A1G7H9V4</accession>
<evidence type="ECO:0000313" key="2">
    <source>
        <dbReference type="EMBL" id="SDE97237.1"/>
    </source>
</evidence>
<dbReference type="Gene3D" id="3.40.630.30">
    <property type="match status" value="1"/>
</dbReference>
<dbReference type="PROSITE" id="PS51186">
    <property type="entry name" value="GNAT"/>
    <property type="match status" value="1"/>
</dbReference>
<dbReference type="AlphaFoldDB" id="A0A1G7H9V4"/>
<dbReference type="InterPro" id="IPR000182">
    <property type="entry name" value="GNAT_dom"/>
</dbReference>
<keyword evidence="2" id="KW-0808">Transferase</keyword>
<keyword evidence="3" id="KW-1185">Reference proteome</keyword>
<dbReference type="RefSeq" id="WP_091763518.1">
    <property type="nucleotide sequence ID" value="NZ_FNBT01000001.1"/>
</dbReference>
<dbReference type="PANTHER" id="PTHR43792:SF1">
    <property type="entry name" value="N-ACETYLTRANSFERASE DOMAIN-CONTAINING PROTEIN"/>
    <property type="match status" value="1"/>
</dbReference>